<dbReference type="InterPro" id="IPR002345">
    <property type="entry name" value="Lipocalin"/>
</dbReference>
<dbReference type="GeneTree" id="ENSGT01050000244868"/>
<evidence type="ECO:0000256" key="3">
    <source>
        <dbReference type="ARBA" id="ARBA00022525"/>
    </source>
</evidence>
<reference evidence="7" key="2">
    <citation type="submission" date="2025-09" db="UniProtKB">
        <authorList>
            <consortium name="Ensembl"/>
        </authorList>
    </citation>
    <scope>IDENTIFICATION</scope>
</reference>
<feature type="chain" id="PRO_5014384176" description="Lipocalin/cytosolic fatty-acid binding domain-containing protein" evidence="5">
    <location>
        <begin position="20"/>
        <end position="170"/>
    </location>
</feature>
<comment type="similarity">
    <text evidence="2">Belongs to the calycin superfamily. Lipocalin family.</text>
</comment>
<comment type="subcellular location">
    <subcellularLocation>
        <location evidence="1">Secreted</location>
    </subcellularLocation>
</comment>
<evidence type="ECO:0000313" key="7">
    <source>
        <dbReference type="Ensembl" id="ENSCCAP00000032547.1"/>
    </source>
</evidence>
<dbReference type="SUPFAM" id="SSF50814">
    <property type="entry name" value="Lipocalins"/>
    <property type="match status" value="1"/>
</dbReference>
<dbReference type="STRING" id="9516.ENSCCAP00000032547"/>
<keyword evidence="4 5" id="KW-0732">Signal</keyword>
<evidence type="ECO:0000256" key="2">
    <source>
        <dbReference type="ARBA" id="ARBA00006889"/>
    </source>
</evidence>
<evidence type="ECO:0000256" key="1">
    <source>
        <dbReference type="ARBA" id="ARBA00004613"/>
    </source>
</evidence>
<evidence type="ECO:0000256" key="5">
    <source>
        <dbReference type="SAM" id="SignalP"/>
    </source>
</evidence>
<protein>
    <recommendedName>
        <fullName evidence="6">Lipocalin/cytosolic fatty-acid binding domain-containing protein</fullName>
    </recommendedName>
</protein>
<dbReference type="AlphaFoldDB" id="A0A2K5RWN2"/>
<keyword evidence="3" id="KW-0964">Secreted</keyword>
<dbReference type="Pfam" id="PF00061">
    <property type="entry name" value="Lipocalin"/>
    <property type="match status" value="1"/>
</dbReference>
<keyword evidence="8" id="KW-1185">Reference proteome</keyword>
<accession>A0A2K5RWN2</accession>
<dbReference type="GO" id="GO:0036094">
    <property type="term" value="F:small molecule binding"/>
    <property type="evidence" value="ECO:0007669"/>
    <property type="project" value="InterPro"/>
</dbReference>
<dbReference type="Ensembl" id="ENSCCAT00000050305.1">
    <property type="protein sequence ID" value="ENSCCAP00000032547.1"/>
    <property type="gene ID" value="ENSCCAG00000034303.1"/>
</dbReference>
<feature type="domain" description="Lipocalin/cytosolic fatty-acid binding" evidence="6">
    <location>
        <begin position="26"/>
        <end position="162"/>
    </location>
</feature>
<sequence>MKTLLLGVMLGLAAALTFALEEEDITGTWYVKAVVTDKDLPEEKRPRKVSPVTVTALDRGDLEATFTFMRNDRCFQKKILMRKTEEPGKFSTYGGRKLIYLQELPGTDHCVFYCKDQRHGGLFRMGELMGRNPDTNLEALEEFKKLVQRKGLSEGNIFTPLQMGSCVPEH</sequence>
<dbReference type="Gene3D" id="2.40.128.20">
    <property type="match status" value="1"/>
</dbReference>
<organism evidence="7 8">
    <name type="scientific">Cebus imitator</name>
    <name type="common">Panamanian white-faced capuchin</name>
    <name type="synonym">Cebus capucinus imitator</name>
    <dbReference type="NCBI Taxonomy" id="2715852"/>
    <lineage>
        <taxon>Eukaryota</taxon>
        <taxon>Metazoa</taxon>
        <taxon>Chordata</taxon>
        <taxon>Craniata</taxon>
        <taxon>Vertebrata</taxon>
        <taxon>Euteleostomi</taxon>
        <taxon>Mammalia</taxon>
        <taxon>Eutheria</taxon>
        <taxon>Euarchontoglires</taxon>
        <taxon>Primates</taxon>
        <taxon>Haplorrhini</taxon>
        <taxon>Platyrrhini</taxon>
        <taxon>Cebidae</taxon>
        <taxon>Cebinae</taxon>
        <taxon>Cebus</taxon>
    </lineage>
</organism>
<dbReference type="RefSeq" id="XP_017368545.1">
    <property type="nucleotide sequence ID" value="XM_017513056.2"/>
</dbReference>
<dbReference type="InterPro" id="IPR002450">
    <property type="entry name" value="von_Ebner_gland"/>
</dbReference>
<feature type="signal peptide" evidence="5">
    <location>
        <begin position="1"/>
        <end position="19"/>
    </location>
</feature>
<dbReference type="RefSeq" id="XP_017368548.1">
    <property type="nucleotide sequence ID" value="XM_017513059.2"/>
</dbReference>
<dbReference type="GeneID" id="108292279"/>
<dbReference type="CTD" id="29991"/>
<dbReference type="OMA" id="DHFVFYC"/>
<dbReference type="InterPro" id="IPR000566">
    <property type="entry name" value="Lipocln_cytosolic_FA-bd_dom"/>
</dbReference>
<evidence type="ECO:0000259" key="6">
    <source>
        <dbReference type="Pfam" id="PF00061"/>
    </source>
</evidence>
<dbReference type="InterPro" id="IPR012674">
    <property type="entry name" value="Calycin"/>
</dbReference>
<dbReference type="GO" id="GO:0005615">
    <property type="term" value="C:extracellular space"/>
    <property type="evidence" value="ECO:0007669"/>
    <property type="project" value="TreeGrafter"/>
</dbReference>
<dbReference type="PRINTS" id="PR01175">
    <property type="entry name" value="VNEBNERGLAND"/>
</dbReference>
<evidence type="ECO:0000256" key="4">
    <source>
        <dbReference type="ARBA" id="ARBA00022729"/>
    </source>
</evidence>
<dbReference type="Proteomes" id="UP000233040">
    <property type="component" value="Unassembled WGS sequence"/>
</dbReference>
<proteinExistence type="inferred from homology"/>
<dbReference type="PANTHER" id="PTHR11430:SF129">
    <property type="entry name" value="ODORANT-BINDING PROTEIN 2A-RELATED"/>
    <property type="match status" value="1"/>
</dbReference>
<dbReference type="PANTHER" id="PTHR11430">
    <property type="entry name" value="LIPOCALIN"/>
    <property type="match status" value="1"/>
</dbReference>
<name>A0A2K5RWN2_CEBIM</name>
<dbReference type="CDD" id="cd19414">
    <property type="entry name" value="lipocalin_1_3_4_13-like"/>
    <property type="match status" value="1"/>
</dbReference>
<reference evidence="7" key="1">
    <citation type="submission" date="2025-08" db="UniProtKB">
        <authorList>
            <consortium name="Ensembl"/>
        </authorList>
    </citation>
    <scope>IDENTIFICATION</scope>
</reference>
<dbReference type="KEGG" id="cimi:108292279"/>
<evidence type="ECO:0000313" key="8">
    <source>
        <dbReference type="Proteomes" id="UP000233040"/>
    </source>
</evidence>